<proteinExistence type="predicted"/>
<accession>A0A316B3X1</accession>
<dbReference type="Pfam" id="PF09484">
    <property type="entry name" value="Cas_TM1802"/>
    <property type="match status" value="1"/>
</dbReference>
<dbReference type="RefSeq" id="WP_158281277.1">
    <property type="nucleotide sequence ID" value="NZ_QGDT01000008.1"/>
</dbReference>
<dbReference type="AlphaFoldDB" id="A0A316B3X1"/>
<name>A0A316B3X1_9BACT</name>
<dbReference type="EMBL" id="QGDT01000008">
    <property type="protein sequence ID" value="PWJ57267.1"/>
    <property type="molecule type" value="Genomic_DNA"/>
</dbReference>
<gene>
    <name evidence="1" type="ORF">CLV98_108187</name>
</gene>
<dbReference type="InterPro" id="IPR013389">
    <property type="entry name" value="CRISPR-assoc_prot_Cas8b"/>
</dbReference>
<evidence type="ECO:0000313" key="1">
    <source>
        <dbReference type="EMBL" id="PWJ57267.1"/>
    </source>
</evidence>
<evidence type="ECO:0000313" key="2">
    <source>
        <dbReference type="Proteomes" id="UP000245880"/>
    </source>
</evidence>
<protein>
    <submittedName>
        <fullName evidence="1">CRISPR-associated Csh1 family protein</fullName>
    </submittedName>
</protein>
<sequence length="620" mass="72590">MIKTIYQFGEQLQKIGPMKRYFQAYGSAYSDRSENEQVIVVDIKKGELENISLQTYRKTWNDKYLFRELASARSTSILPTLHFYNLPIGNNPKTSAKNRKDLDNSIDKFLDKLNRCLQSEPKVYNTFFNTSLLVEQLRPIFEDFVIEKCSEKKNYLFTLKIDDCWLGEIEEMRRILDVAAYDKYFRSKGQDYKAANKICAVTYKPVAEVWGRVDTLGFTVNDLPFSRNGFEPKNSYKMFPVSPDAVKILEGTQRALEDSLSFGFQNLKFFVLPRFIAVDDLHLREEIVEAFVQNKKNNQTGTTGQINSIFNSEDIFNRIIEEEKLSQNSIYYDIFFYEQKQAQFSIKIHLSDVLPSRFNLILKQKEIIETYYEPITKVTTKKGEVYQFSLTLFEIKKFLAEPFFFQIMEAIFYKNPIKSNQVLSAFMQIIVSAFKNQQEEAYKFPQTVKRTFAIYQYFQSLELFGKMDETEKKPLNLVAEDFVEQHSNFFQNKPLSEAAFFLGSATEILLNAQEGHLKSRPFTHKLNNLSIGYREMMEIMPKLLAKTDEYHKADKLYGEYERFIQLAAKFDKAFAKGSEKSCNKVETSYAFSLGLIIQREFFLERKKERSALKKLRESNQ</sequence>
<dbReference type="Proteomes" id="UP000245880">
    <property type="component" value="Unassembled WGS sequence"/>
</dbReference>
<organism evidence="1 2">
    <name type="scientific">Dyadobacter jejuensis</name>
    <dbReference type="NCBI Taxonomy" id="1082580"/>
    <lineage>
        <taxon>Bacteria</taxon>
        <taxon>Pseudomonadati</taxon>
        <taxon>Bacteroidota</taxon>
        <taxon>Cytophagia</taxon>
        <taxon>Cytophagales</taxon>
        <taxon>Spirosomataceae</taxon>
        <taxon>Dyadobacter</taxon>
    </lineage>
</organism>
<keyword evidence="2" id="KW-1185">Reference proteome</keyword>
<comment type="caution">
    <text evidence="1">The sequence shown here is derived from an EMBL/GenBank/DDBJ whole genome shotgun (WGS) entry which is preliminary data.</text>
</comment>
<reference evidence="1 2" key="1">
    <citation type="submission" date="2018-03" db="EMBL/GenBank/DDBJ databases">
        <title>Genomic Encyclopedia of Archaeal and Bacterial Type Strains, Phase II (KMG-II): from individual species to whole genera.</title>
        <authorList>
            <person name="Goeker M."/>
        </authorList>
    </citation>
    <scope>NUCLEOTIDE SEQUENCE [LARGE SCALE GENOMIC DNA]</scope>
    <source>
        <strain evidence="1 2">DSM 100346</strain>
    </source>
</reference>
<dbReference type="OrthoDB" id="905351at2"/>